<evidence type="ECO:0000313" key="7">
    <source>
        <dbReference type="Proteomes" id="UP000774570"/>
    </source>
</evidence>
<dbReference type="SUPFAM" id="SSF46785">
    <property type="entry name" value="Winged helix' DNA-binding domain"/>
    <property type="match status" value="1"/>
</dbReference>
<dbReference type="RefSeq" id="WP_220167263.1">
    <property type="nucleotide sequence ID" value="NZ_JAIBOA010000009.1"/>
</dbReference>
<dbReference type="PANTHER" id="PTHR30346:SF28">
    <property type="entry name" value="HTH-TYPE TRANSCRIPTIONAL REGULATOR CYNR"/>
    <property type="match status" value="1"/>
</dbReference>
<dbReference type="Proteomes" id="UP000774570">
    <property type="component" value="Unassembled WGS sequence"/>
</dbReference>
<reference evidence="6 7" key="1">
    <citation type="submission" date="2021-07" db="EMBL/GenBank/DDBJ databases">
        <title>Actinomadura sp. PM05-2 isolated from lichen.</title>
        <authorList>
            <person name="Somphong A."/>
            <person name="Phongsopitanun W."/>
            <person name="Tanasupawat S."/>
            <person name="Peongsungnone V."/>
        </authorList>
    </citation>
    <scope>NUCLEOTIDE SEQUENCE [LARGE SCALE GENOMIC DNA]</scope>
    <source>
        <strain evidence="6 7">PM05-2</strain>
    </source>
</reference>
<evidence type="ECO:0000256" key="1">
    <source>
        <dbReference type="ARBA" id="ARBA00009437"/>
    </source>
</evidence>
<dbReference type="Gene3D" id="3.40.190.290">
    <property type="match status" value="1"/>
</dbReference>
<dbReference type="InterPro" id="IPR005119">
    <property type="entry name" value="LysR_subst-bd"/>
</dbReference>
<dbReference type="InterPro" id="IPR036390">
    <property type="entry name" value="WH_DNA-bd_sf"/>
</dbReference>
<keyword evidence="2" id="KW-0805">Transcription regulation</keyword>
<dbReference type="PROSITE" id="PS50931">
    <property type="entry name" value="HTH_LYSR"/>
    <property type="match status" value="1"/>
</dbReference>
<dbReference type="Pfam" id="PF00126">
    <property type="entry name" value="HTH_1"/>
    <property type="match status" value="1"/>
</dbReference>
<evidence type="ECO:0000256" key="3">
    <source>
        <dbReference type="ARBA" id="ARBA00023125"/>
    </source>
</evidence>
<evidence type="ECO:0000256" key="4">
    <source>
        <dbReference type="ARBA" id="ARBA00023163"/>
    </source>
</evidence>
<dbReference type="Pfam" id="PF03466">
    <property type="entry name" value="LysR_substrate"/>
    <property type="match status" value="1"/>
</dbReference>
<sequence length="299" mass="31844">MDLTTVRWFLAVADVGHVTNAAADLGVSQPALSRAIARLEDDLGHPLLDRAGRGVALSPYGRLFREHAARLVAVEDAARRALGQAADPERGEVSLAFLHTQGPSFVPDLIRRFRAGRPGVRFRLAQDRAGRVGAAVREGRADLGITSPRPDDPALEWAPLVTERLQLVVPAAHRLAGRRRVRLADVAGEPFVAFRRDAGLRRIFDELCAAAGVRPLIAFEGEETATVRGLVAAGLGVAVAPPPPPGEEDLHGVRHLALTAPSAARTIGLAWAAGRTRPPAAEAFRRFVLADARHPGSGN</sequence>
<keyword evidence="3" id="KW-0238">DNA-binding</keyword>
<proteinExistence type="inferred from homology"/>
<accession>A0ABS7FUF8</accession>
<evidence type="ECO:0000259" key="5">
    <source>
        <dbReference type="PROSITE" id="PS50931"/>
    </source>
</evidence>
<dbReference type="SUPFAM" id="SSF53850">
    <property type="entry name" value="Periplasmic binding protein-like II"/>
    <property type="match status" value="1"/>
</dbReference>
<feature type="domain" description="HTH lysR-type" evidence="5">
    <location>
        <begin position="1"/>
        <end position="58"/>
    </location>
</feature>
<dbReference type="InterPro" id="IPR000847">
    <property type="entry name" value="LysR_HTH_N"/>
</dbReference>
<gene>
    <name evidence="6" type="ORF">K1Y72_16745</name>
</gene>
<protein>
    <submittedName>
        <fullName evidence="6">LysR family transcriptional regulator</fullName>
    </submittedName>
</protein>
<evidence type="ECO:0000313" key="6">
    <source>
        <dbReference type="EMBL" id="MBW8484038.1"/>
    </source>
</evidence>
<dbReference type="InterPro" id="IPR036388">
    <property type="entry name" value="WH-like_DNA-bd_sf"/>
</dbReference>
<evidence type="ECO:0000256" key="2">
    <source>
        <dbReference type="ARBA" id="ARBA00023015"/>
    </source>
</evidence>
<comment type="caution">
    <text evidence="6">The sequence shown here is derived from an EMBL/GenBank/DDBJ whole genome shotgun (WGS) entry which is preliminary data.</text>
</comment>
<dbReference type="EMBL" id="JAIBOA010000009">
    <property type="protein sequence ID" value="MBW8484038.1"/>
    <property type="molecule type" value="Genomic_DNA"/>
</dbReference>
<keyword evidence="7" id="KW-1185">Reference proteome</keyword>
<comment type="similarity">
    <text evidence="1">Belongs to the LysR transcriptional regulatory family.</text>
</comment>
<dbReference type="PRINTS" id="PR00039">
    <property type="entry name" value="HTHLYSR"/>
</dbReference>
<name>A0ABS7FUF8_9ACTN</name>
<dbReference type="PANTHER" id="PTHR30346">
    <property type="entry name" value="TRANSCRIPTIONAL DUAL REGULATOR HCAR-RELATED"/>
    <property type="match status" value="1"/>
</dbReference>
<organism evidence="6 7">
    <name type="scientific">Actinomadura parmotrematis</name>
    <dbReference type="NCBI Taxonomy" id="2864039"/>
    <lineage>
        <taxon>Bacteria</taxon>
        <taxon>Bacillati</taxon>
        <taxon>Actinomycetota</taxon>
        <taxon>Actinomycetes</taxon>
        <taxon>Streptosporangiales</taxon>
        <taxon>Thermomonosporaceae</taxon>
        <taxon>Actinomadura</taxon>
    </lineage>
</organism>
<keyword evidence="4" id="KW-0804">Transcription</keyword>
<dbReference type="CDD" id="cd08434">
    <property type="entry name" value="PBP2_GltC_like"/>
    <property type="match status" value="1"/>
</dbReference>
<dbReference type="Gene3D" id="1.10.10.10">
    <property type="entry name" value="Winged helix-like DNA-binding domain superfamily/Winged helix DNA-binding domain"/>
    <property type="match status" value="1"/>
</dbReference>